<name>E2IQB7_9CLOT</name>
<evidence type="ECO:0000313" key="1">
    <source>
        <dbReference type="EMBL" id="ADO12088.1"/>
    </source>
</evidence>
<gene>
    <name evidence="1" type="ORF">Ccar_3241</name>
</gene>
<dbReference type="EMBL" id="HM590563">
    <property type="protein sequence ID" value="ADO12088.1"/>
    <property type="molecule type" value="Genomic_DNA"/>
</dbReference>
<protein>
    <submittedName>
        <fullName evidence="1">Uncharacterized protein</fullName>
    </submittedName>
</protein>
<dbReference type="AlphaFoldDB" id="E2IQB7"/>
<reference evidence="1" key="1">
    <citation type="journal article" date="2010" name="PLoS ONE">
        <title>Genomic analysis of carbon monoxide utilization and butanol production by Clostridium carboxidivorans strain P7T.</title>
        <authorList>
            <person name="Bruant G."/>
            <person name="Levesque M.-J."/>
            <person name="Peter C."/>
            <person name="Guiot S.R."/>
            <person name="Masson L."/>
        </authorList>
    </citation>
    <scope>NUCLEOTIDE SEQUENCE</scope>
    <source>
        <strain evidence="1">P7</strain>
    </source>
</reference>
<accession>E2IQB7</accession>
<sequence>MNDYDHVYDHAHVGVHKYYLYELHGCVHEIHFHHDYEDEYVHAHAHVYVHGCVHVYARIHYAHVCVHEYARVGVHVHDDVHVRDYP</sequence>
<proteinExistence type="predicted"/>
<organism evidence="1">
    <name type="scientific">Clostridium carboxidivorans P7</name>
    <dbReference type="NCBI Taxonomy" id="536227"/>
    <lineage>
        <taxon>Bacteria</taxon>
        <taxon>Bacillati</taxon>
        <taxon>Bacillota</taxon>
        <taxon>Clostridia</taxon>
        <taxon>Eubacteriales</taxon>
        <taxon>Clostridiaceae</taxon>
        <taxon>Clostridium</taxon>
    </lineage>
</organism>